<keyword evidence="3" id="KW-1185">Reference proteome</keyword>
<dbReference type="InterPro" id="IPR012312">
    <property type="entry name" value="Hemerythrin-like"/>
</dbReference>
<dbReference type="Gene3D" id="1.20.120.520">
    <property type="entry name" value="nmb1532 protein domain like"/>
    <property type="match status" value="1"/>
</dbReference>
<evidence type="ECO:0000313" key="2">
    <source>
        <dbReference type="EMBL" id="SDX48739.1"/>
    </source>
</evidence>
<protein>
    <submittedName>
        <fullName evidence="2">Hemerythrin HHE cation binding domain-containing protein</fullName>
    </submittedName>
</protein>
<reference evidence="2 3" key="1">
    <citation type="submission" date="2016-10" db="EMBL/GenBank/DDBJ databases">
        <authorList>
            <person name="Varghese N."/>
            <person name="Submissions S."/>
        </authorList>
    </citation>
    <scope>NUCLEOTIDE SEQUENCE [LARGE SCALE GENOMIC DNA]</scope>
    <source>
        <strain evidence="2 3">DSM 20748</strain>
    </source>
</reference>
<evidence type="ECO:0000313" key="3">
    <source>
        <dbReference type="Proteomes" id="UP000198647"/>
    </source>
</evidence>
<dbReference type="Pfam" id="PF01814">
    <property type="entry name" value="Hemerythrin"/>
    <property type="match status" value="1"/>
</dbReference>
<feature type="domain" description="Hemerythrin-like" evidence="1">
    <location>
        <begin position="12"/>
        <end position="125"/>
    </location>
</feature>
<sequence>MKRHEALVPLSHHHHHGLVLAQKLQKTEEKDKFREIMKDIEDFWENDGEAHFREEEEILLPLYACYAEIEEDEDIEKMLIDHTVIRGLIVKLRKLERFDYKVFQELGEKLHDHIRMEERVIFPKIESAVPDKELYKVEGKFHIDSYSGK</sequence>
<dbReference type="Proteomes" id="UP000198647">
    <property type="component" value="Unassembled WGS sequence"/>
</dbReference>
<dbReference type="RefSeq" id="WP_076568980.1">
    <property type="nucleotide sequence ID" value="NZ_FNOS01000001.1"/>
</dbReference>
<name>A0A1H3C5G6_9BACI</name>
<comment type="caution">
    <text evidence="2">The sequence shown here is derived from an EMBL/GenBank/DDBJ whole genome shotgun (WGS) entry which is preliminary data.</text>
</comment>
<gene>
    <name evidence="2" type="ORF">SAMN04488081_0686</name>
</gene>
<organism evidence="2 3">
    <name type="scientific">Salimicrobium album</name>
    <dbReference type="NCBI Taxonomy" id="50717"/>
    <lineage>
        <taxon>Bacteria</taxon>
        <taxon>Bacillati</taxon>
        <taxon>Bacillota</taxon>
        <taxon>Bacilli</taxon>
        <taxon>Bacillales</taxon>
        <taxon>Bacillaceae</taxon>
        <taxon>Salimicrobium</taxon>
    </lineage>
</organism>
<accession>A0A1H3C5G6</accession>
<proteinExistence type="predicted"/>
<dbReference type="EMBL" id="FNOS01000001">
    <property type="protein sequence ID" value="SDX48739.1"/>
    <property type="molecule type" value="Genomic_DNA"/>
</dbReference>
<evidence type="ECO:0000259" key="1">
    <source>
        <dbReference type="Pfam" id="PF01814"/>
    </source>
</evidence>